<sequence length="205" mass="23113">MAEGYIPKESLKLATQLVRKAIGTILKVIRHFGNPENYARNWMFVSSEITTPQRGEKTPFNLRVLPIFPFLHSKPDMIKNNSKMLDIRVTVVVENSREIFFLENLCENFCPRVFWASTPDRDHPFVCGFLIEDLLAVCNLKTTVRWAKRSAEAVGWRTSNESACHAQICPRVPAKAVAHATPRHRVPPKTTSTGNGAGSRVVGKR</sequence>
<name>A0AAP0P665_9MAGN</name>
<dbReference type="EMBL" id="JBBNAG010000005">
    <property type="protein sequence ID" value="KAK9132562.1"/>
    <property type="molecule type" value="Genomic_DNA"/>
</dbReference>
<feature type="region of interest" description="Disordered" evidence="1">
    <location>
        <begin position="178"/>
        <end position="205"/>
    </location>
</feature>
<dbReference type="Proteomes" id="UP001419268">
    <property type="component" value="Unassembled WGS sequence"/>
</dbReference>
<organism evidence="2 3">
    <name type="scientific">Stephania cephalantha</name>
    <dbReference type="NCBI Taxonomy" id="152367"/>
    <lineage>
        <taxon>Eukaryota</taxon>
        <taxon>Viridiplantae</taxon>
        <taxon>Streptophyta</taxon>
        <taxon>Embryophyta</taxon>
        <taxon>Tracheophyta</taxon>
        <taxon>Spermatophyta</taxon>
        <taxon>Magnoliopsida</taxon>
        <taxon>Ranunculales</taxon>
        <taxon>Menispermaceae</taxon>
        <taxon>Menispermoideae</taxon>
        <taxon>Cissampelideae</taxon>
        <taxon>Stephania</taxon>
    </lineage>
</organism>
<evidence type="ECO:0000256" key="1">
    <source>
        <dbReference type="SAM" id="MobiDB-lite"/>
    </source>
</evidence>
<proteinExistence type="predicted"/>
<gene>
    <name evidence="2" type="ORF">Scep_012090</name>
</gene>
<comment type="caution">
    <text evidence="2">The sequence shown here is derived from an EMBL/GenBank/DDBJ whole genome shotgun (WGS) entry which is preliminary data.</text>
</comment>
<evidence type="ECO:0000313" key="3">
    <source>
        <dbReference type="Proteomes" id="UP001419268"/>
    </source>
</evidence>
<keyword evidence="3" id="KW-1185">Reference proteome</keyword>
<reference evidence="2 3" key="1">
    <citation type="submission" date="2024-01" db="EMBL/GenBank/DDBJ databases">
        <title>Genome assemblies of Stephania.</title>
        <authorList>
            <person name="Yang L."/>
        </authorList>
    </citation>
    <scope>NUCLEOTIDE SEQUENCE [LARGE SCALE GENOMIC DNA]</scope>
    <source>
        <strain evidence="2">JXDWG</strain>
        <tissue evidence="2">Leaf</tissue>
    </source>
</reference>
<accession>A0AAP0P665</accession>
<dbReference type="AlphaFoldDB" id="A0AAP0P665"/>
<protein>
    <submittedName>
        <fullName evidence="2">Uncharacterized protein</fullName>
    </submittedName>
</protein>
<evidence type="ECO:0000313" key="2">
    <source>
        <dbReference type="EMBL" id="KAK9132562.1"/>
    </source>
</evidence>